<dbReference type="OrthoDB" id="6434111at2"/>
<dbReference type="InterPro" id="IPR019684">
    <property type="entry name" value="HofP"/>
</dbReference>
<dbReference type="Proteomes" id="UP000299580">
    <property type="component" value="Chromosome"/>
</dbReference>
<protein>
    <submittedName>
        <fullName evidence="1">DUF2531 family protein</fullName>
    </submittedName>
</protein>
<gene>
    <name evidence="1" type="ORF">EH207_00440</name>
</gene>
<sequence>MRLLSVALLTLVTAQGNSAEIRRDPFRAASIAVCSQLNAAQQWQLKGMIGTGNHWTGWLAQSDDQWLKLKRGEMIPPGDWQVSQLDKSGMKLTAVARVATCEGISATVSLASPFINKLAAH</sequence>
<reference evidence="1 2" key="1">
    <citation type="submission" date="2018-11" db="EMBL/GenBank/DDBJ databases">
        <title>Genome sequences of Brenneria nigrifluens and Brenneria rubrifaciens.</title>
        <authorList>
            <person name="Poret-Peterson A.T."/>
            <person name="McClean A.E."/>
            <person name="Kluepfel D.A."/>
        </authorList>
    </citation>
    <scope>NUCLEOTIDE SEQUENCE [LARGE SCALE GENOMIC DNA]</scope>
    <source>
        <strain evidence="1 2">6D370</strain>
    </source>
</reference>
<dbReference type="Pfam" id="PF10748">
    <property type="entry name" value="HofP"/>
    <property type="match status" value="1"/>
</dbReference>
<evidence type="ECO:0000313" key="1">
    <source>
        <dbReference type="EMBL" id="QCR10226.1"/>
    </source>
</evidence>
<evidence type="ECO:0000313" key="2">
    <source>
        <dbReference type="Proteomes" id="UP000299580"/>
    </source>
</evidence>
<keyword evidence="2" id="KW-1185">Reference proteome</keyword>
<name>A0A4P8QUA7_9GAMM</name>
<accession>A0A4P8QUA7</accession>
<dbReference type="EMBL" id="CP034035">
    <property type="protein sequence ID" value="QCR10226.1"/>
    <property type="molecule type" value="Genomic_DNA"/>
</dbReference>
<dbReference type="KEGG" id="brb:EH207_00440"/>
<organism evidence="1 2">
    <name type="scientific">Brenneria rubrifaciens</name>
    <dbReference type="NCBI Taxonomy" id="55213"/>
    <lineage>
        <taxon>Bacteria</taxon>
        <taxon>Pseudomonadati</taxon>
        <taxon>Pseudomonadota</taxon>
        <taxon>Gammaproteobacteria</taxon>
        <taxon>Enterobacterales</taxon>
        <taxon>Pectobacteriaceae</taxon>
        <taxon>Brenneria</taxon>
    </lineage>
</organism>
<dbReference type="AlphaFoldDB" id="A0A4P8QUA7"/>
<proteinExistence type="predicted"/>